<evidence type="ECO:0000313" key="3">
    <source>
        <dbReference type="EMBL" id="MZL34854.1"/>
    </source>
</evidence>
<dbReference type="InterPro" id="IPR007345">
    <property type="entry name" value="Polysacch_pyruvyl_Trfase"/>
</dbReference>
<organism evidence="3 4">
    <name type="scientific">Blautia wexlerae</name>
    <dbReference type="NCBI Taxonomy" id="418240"/>
    <lineage>
        <taxon>Bacteria</taxon>
        <taxon>Bacillati</taxon>
        <taxon>Bacillota</taxon>
        <taxon>Clostridia</taxon>
        <taxon>Lachnospirales</taxon>
        <taxon>Lachnospiraceae</taxon>
        <taxon>Blautia</taxon>
    </lineage>
</organism>
<evidence type="ECO:0000313" key="4">
    <source>
        <dbReference type="Proteomes" id="UP000477285"/>
    </source>
</evidence>
<dbReference type="Pfam" id="PF04230">
    <property type="entry name" value="PS_pyruv_trans"/>
    <property type="match status" value="1"/>
</dbReference>
<evidence type="ECO:0000259" key="2">
    <source>
        <dbReference type="Pfam" id="PF04230"/>
    </source>
</evidence>
<comment type="caution">
    <text evidence="3">The sequence shown here is derived from an EMBL/GenBank/DDBJ whole genome shotgun (WGS) entry which is preliminary data.</text>
</comment>
<dbReference type="EMBL" id="WWVQ01000056">
    <property type="protein sequence ID" value="MZL34854.1"/>
    <property type="molecule type" value="Genomic_DNA"/>
</dbReference>
<feature type="coiled-coil region" evidence="1">
    <location>
        <begin position="293"/>
        <end position="320"/>
    </location>
</feature>
<sequence>MKAGIVTITNGYNYGNRLQNYAVQEALESVGISAETIWKTTNVFDTENPVYLRKLYIKRFLHYHLTKEENRILNFYRFNKTYIHRSSQMINEKVPEKLSEKYDYFIAGSDQVWNPYLEYCTEANFLTFAESLQKIAISPSIAIEEIPERNKEDFSKWIRDFRLLSVREEKGAELIRNLCGREAEVLCDPTMYLSAYQWEKIEKKPEKCPEEYVLTYYLGSYDDSYRNWVQTFAKKQNLKIFELQSEEHFGIAPDEFLYLIHHATCVCTDSFHGTVFSLIFHTPFIVFERKDGFKTMKSRLDTLLSKMQCLQRRQKEIDDKKILNMSFKKTDKIIEKEKKKFGNFLMQIQKETKENA</sequence>
<proteinExistence type="predicted"/>
<accession>A0A6L8T5R9</accession>
<gene>
    <name evidence="3" type="ORF">GT728_17065</name>
</gene>
<reference evidence="3 4" key="1">
    <citation type="journal article" date="2019" name="Nat. Med.">
        <title>A library of human gut bacterial isolates paired with longitudinal multiomics data enables mechanistic microbiome research.</title>
        <authorList>
            <person name="Poyet M."/>
            <person name="Groussin M."/>
            <person name="Gibbons S.M."/>
            <person name="Avila-Pacheco J."/>
            <person name="Jiang X."/>
            <person name="Kearney S.M."/>
            <person name="Perrotta A.R."/>
            <person name="Berdy B."/>
            <person name="Zhao S."/>
            <person name="Lieberman T.D."/>
            <person name="Swanson P.K."/>
            <person name="Smith M."/>
            <person name="Roesemann S."/>
            <person name="Alexander J.E."/>
            <person name="Rich S.A."/>
            <person name="Livny J."/>
            <person name="Vlamakis H."/>
            <person name="Clish C."/>
            <person name="Bullock K."/>
            <person name="Deik A."/>
            <person name="Scott J."/>
            <person name="Pierce K.A."/>
            <person name="Xavier R.J."/>
            <person name="Alm E.J."/>
        </authorList>
    </citation>
    <scope>NUCLEOTIDE SEQUENCE [LARGE SCALE GENOMIC DNA]</scope>
    <source>
        <strain evidence="3 4">BIOML-A1</strain>
    </source>
</reference>
<evidence type="ECO:0000256" key="1">
    <source>
        <dbReference type="SAM" id="Coils"/>
    </source>
</evidence>
<dbReference type="RefSeq" id="WP_161234150.1">
    <property type="nucleotide sequence ID" value="NZ_JBCPBX010000037.1"/>
</dbReference>
<dbReference type="Proteomes" id="UP000477285">
    <property type="component" value="Unassembled WGS sequence"/>
</dbReference>
<dbReference type="AlphaFoldDB" id="A0A6L8T5R9"/>
<name>A0A6L8T5R9_9FIRM</name>
<protein>
    <recommendedName>
        <fullName evidence="2">Polysaccharide pyruvyl transferase domain-containing protein</fullName>
    </recommendedName>
</protein>
<feature type="domain" description="Polysaccharide pyruvyl transferase" evidence="2">
    <location>
        <begin position="13"/>
        <end position="289"/>
    </location>
</feature>
<keyword evidence="1" id="KW-0175">Coiled coil</keyword>